<dbReference type="Gene3D" id="3.40.50.300">
    <property type="entry name" value="P-loop containing nucleotide triphosphate hydrolases"/>
    <property type="match status" value="1"/>
</dbReference>
<dbReference type="Proteomes" id="UP000095662">
    <property type="component" value="Unassembled WGS sequence"/>
</dbReference>
<protein>
    <submittedName>
        <fullName evidence="1">Uncharacterized conserved protein</fullName>
    </submittedName>
</protein>
<accession>A0A175A164</accession>
<sequence length="416" mass="47806">MSNELIFTAKQQELMSLLKHNKLHRLNLLEGSVRSGKTWISLILWAFWIANRPTDYAYLMSAKTLQTLKRNCLMLLQELVGEDNFKYSLSTKEGRLFGRKILLEGANDAKSENKIRGMTLGGAYCDELTLFPKDFFSMLLSRLSVKGAKLIATTNPDVPTHWLKKEYIDNAKVDMLVLRFLIDDNTTLPEEYVREIKKEYTGVYFERFICGNWVAAEGVIYPLFADNPSRYIVDTLPEDLMFVTIGGDFGGNGSAHTLNATGFTKGFQSVVTLDEYYRKETISPYELENDFCNFIEGVCRRWKCTEIYLDSAEQILIKGVRLAAQRRKLRVNIHNARKGSINNRILFYNRLIAADRYKIMSHCKHTIEAFQTAIWKPNVTTEIRLDDGSINIDSLDAQEYSTEAYMTNVFDAERKT</sequence>
<evidence type="ECO:0000313" key="2">
    <source>
        <dbReference type="Proteomes" id="UP000095662"/>
    </source>
</evidence>
<dbReference type="PANTHER" id="PTHR39184:SF1">
    <property type="entry name" value="PBSX PHAGE TERMINASE LARGE SUBUNIT"/>
    <property type="match status" value="1"/>
</dbReference>
<dbReference type="InterPro" id="IPR027417">
    <property type="entry name" value="P-loop_NTPase"/>
</dbReference>
<dbReference type="NCBIfam" id="TIGR01547">
    <property type="entry name" value="phage_term_2"/>
    <property type="match status" value="1"/>
</dbReference>
<dbReference type="InterPro" id="IPR006437">
    <property type="entry name" value="Phage_terminase_lsu"/>
</dbReference>
<dbReference type="STRING" id="39492.ERS852540_02153"/>
<gene>
    <name evidence="1" type="ORF">ERS852540_02153</name>
</gene>
<dbReference type="PANTHER" id="PTHR39184">
    <property type="match status" value="1"/>
</dbReference>
<name>A0A175A164_9FIRM</name>
<dbReference type="Pfam" id="PF03237">
    <property type="entry name" value="Terminase_6N"/>
    <property type="match status" value="1"/>
</dbReference>
<evidence type="ECO:0000313" key="1">
    <source>
        <dbReference type="EMBL" id="CUQ90538.1"/>
    </source>
</evidence>
<dbReference type="AlphaFoldDB" id="A0A175A164"/>
<dbReference type="EMBL" id="CZBY01000020">
    <property type="protein sequence ID" value="CUQ90538.1"/>
    <property type="molecule type" value="Genomic_DNA"/>
</dbReference>
<reference evidence="1 2" key="1">
    <citation type="submission" date="2015-09" db="EMBL/GenBank/DDBJ databases">
        <authorList>
            <consortium name="Pathogen Informatics"/>
        </authorList>
    </citation>
    <scope>NUCLEOTIDE SEQUENCE [LARGE SCALE GENOMIC DNA]</scope>
    <source>
        <strain evidence="1 2">2789STDY5834928</strain>
    </source>
</reference>
<dbReference type="InterPro" id="IPR052380">
    <property type="entry name" value="Viral_DNA_packaging_terminase"/>
</dbReference>
<proteinExistence type="predicted"/>
<organism evidence="1 2">
    <name type="scientific">[Eubacterium] siraeum</name>
    <dbReference type="NCBI Taxonomy" id="39492"/>
    <lineage>
        <taxon>Bacteria</taxon>
        <taxon>Bacillati</taxon>
        <taxon>Bacillota</taxon>
        <taxon>Clostridia</taxon>
        <taxon>Eubacteriales</taxon>
        <taxon>Oscillospiraceae</taxon>
        <taxon>Oscillospiraceae incertae sedis</taxon>
    </lineage>
</organism>
<dbReference type="OrthoDB" id="4498710at2"/>
<dbReference type="Gene3D" id="3.30.420.280">
    <property type="match status" value="1"/>
</dbReference>